<feature type="repeat" description="ANK" evidence="3">
    <location>
        <begin position="345"/>
        <end position="377"/>
    </location>
</feature>
<dbReference type="SUPFAM" id="SSF48403">
    <property type="entry name" value="Ankyrin repeat"/>
    <property type="match status" value="1"/>
</dbReference>
<feature type="repeat" description="ANK" evidence="3">
    <location>
        <begin position="544"/>
        <end position="580"/>
    </location>
</feature>
<keyword evidence="1" id="KW-0677">Repeat</keyword>
<name>A0ABS1W7J1_9GAMM</name>
<dbReference type="Proteomes" id="UP000809910">
    <property type="component" value="Unassembled WGS sequence"/>
</dbReference>
<comment type="caution">
    <text evidence="4">The sequence shown here is derived from an EMBL/GenBank/DDBJ whole genome shotgun (WGS) entry which is preliminary data.</text>
</comment>
<organism evidence="4 5">
    <name type="scientific">Legionella bononiensis</name>
    <dbReference type="NCBI Taxonomy" id="2793102"/>
    <lineage>
        <taxon>Bacteria</taxon>
        <taxon>Pseudomonadati</taxon>
        <taxon>Pseudomonadota</taxon>
        <taxon>Gammaproteobacteria</taxon>
        <taxon>Legionellales</taxon>
        <taxon>Legionellaceae</taxon>
        <taxon>Legionella</taxon>
    </lineage>
</organism>
<evidence type="ECO:0000313" key="5">
    <source>
        <dbReference type="Proteomes" id="UP000809910"/>
    </source>
</evidence>
<dbReference type="Gene3D" id="1.25.40.20">
    <property type="entry name" value="Ankyrin repeat-containing domain"/>
    <property type="match status" value="2"/>
</dbReference>
<feature type="repeat" description="ANK" evidence="3">
    <location>
        <begin position="444"/>
        <end position="472"/>
    </location>
</feature>
<feature type="repeat" description="ANK" evidence="3">
    <location>
        <begin position="477"/>
        <end position="509"/>
    </location>
</feature>
<proteinExistence type="predicted"/>
<feature type="repeat" description="ANK" evidence="3">
    <location>
        <begin position="378"/>
        <end position="410"/>
    </location>
</feature>
<dbReference type="PROSITE" id="PS50088">
    <property type="entry name" value="ANK_REPEAT"/>
    <property type="match status" value="7"/>
</dbReference>
<dbReference type="PRINTS" id="PR01415">
    <property type="entry name" value="ANKYRIN"/>
</dbReference>
<evidence type="ECO:0000256" key="1">
    <source>
        <dbReference type="ARBA" id="ARBA00022737"/>
    </source>
</evidence>
<reference evidence="4 5" key="1">
    <citation type="submission" date="2020-12" db="EMBL/GenBank/DDBJ databases">
        <title>WGS of Legionella: environmental sample.</title>
        <authorList>
            <person name="Cristino S."/>
            <person name="Girolamini L."/>
            <person name="Salaris S."/>
            <person name="Pascale M.R."/>
            <person name="Mazzotta M."/>
            <person name="Orsini M."/>
            <person name="Grottola A."/>
        </authorList>
    </citation>
    <scope>NUCLEOTIDE SEQUENCE [LARGE SCALE GENOMIC DNA]</scope>
    <source>
        <strain evidence="4 5">30cs62</strain>
    </source>
</reference>
<dbReference type="InterPro" id="IPR036770">
    <property type="entry name" value="Ankyrin_rpt-contain_sf"/>
</dbReference>
<sequence>MKITHEALMELMKLFGYNQDFEGICNGYTWMWIQSQLLDPAESVQFYKRLKIIEAHQDDLGKLKDAIDEIKKTIISLADQTELQKKLHTEHQDMLEVLSFCEGIELYHNPERHKELFTSNETEADNKHHSDPKTSTAKLYFQQNNIKLISPIIASDRLLERNKNTANRSPVNALVNDCFILTPEECTSYFSDLQVWFDEHSEQFGHQTVIPIKLGTDNHAIACAYNLKLKKWQFMDINDSDEQEYVREIHNIDDLTSNIQLAFSDDNYLLFNAMPIVIDPSTISTDALSNLKKLNQNHQNLSKERSLRVNSRNASIQYIASKNGDLEVIKKLVALGADVNVTKINGSSPLCIACQTKEYKVAQFLVTNGATVNHTKNNGATPLFLAVQAGDVDIVNLLLENKAKVDQQGYQRITPLLAACSEEHITMVQVLLNHGADPNLANMNGVTPLDFAFKFKNMELIKLLISNGACIDKYLLNGFSPLINAIISGDYELINYLLSNRADPDHPDQDGITPIYWACMLGNDLALRLLLEHKARTINCIGETGHTPLLVSCLSEYTRRNQNLFRLLLEFGGDINAKNDEGEPCLEIALKSNNSAAIKVLLAYFKKHSLKYEKYLSIESRSNQDTIRYLEQVNNSNEMDEFKTSFGFFNNSAQVNQTQSPTAEMMKHL</sequence>
<evidence type="ECO:0000313" key="4">
    <source>
        <dbReference type="EMBL" id="MBL7525338.1"/>
    </source>
</evidence>
<dbReference type="RefSeq" id="WP_203110080.1">
    <property type="nucleotide sequence ID" value="NZ_JADOBG010000012.1"/>
</dbReference>
<accession>A0ABS1W7J1</accession>
<protein>
    <submittedName>
        <fullName evidence="4">Ankyrin repeat domain-containing protein</fullName>
    </submittedName>
</protein>
<gene>
    <name evidence="4" type="ORF">I5282_01970</name>
</gene>
<evidence type="ECO:0000256" key="2">
    <source>
        <dbReference type="ARBA" id="ARBA00023043"/>
    </source>
</evidence>
<dbReference type="Pfam" id="PF12796">
    <property type="entry name" value="Ank_2"/>
    <property type="match status" value="3"/>
</dbReference>
<dbReference type="EMBL" id="JADWVN010000004">
    <property type="protein sequence ID" value="MBL7525338.1"/>
    <property type="molecule type" value="Genomic_DNA"/>
</dbReference>
<dbReference type="PROSITE" id="PS50297">
    <property type="entry name" value="ANK_REP_REGION"/>
    <property type="match status" value="5"/>
</dbReference>
<keyword evidence="2 3" id="KW-0040">ANK repeat</keyword>
<dbReference type="PANTHER" id="PTHR24171:SF8">
    <property type="entry name" value="BRCA1-ASSOCIATED RING DOMAIN PROTEIN 1"/>
    <property type="match status" value="1"/>
</dbReference>
<keyword evidence="5" id="KW-1185">Reference proteome</keyword>
<dbReference type="InterPro" id="IPR002110">
    <property type="entry name" value="Ankyrin_rpt"/>
</dbReference>
<dbReference type="PANTHER" id="PTHR24171">
    <property type="entry name" value="ANKYRIN REPEAT DOMAIN-CONTAINING PROTEIN 39-RELATED"/>
    <property type="match status" value="1"/>
</dbReference>
<feature type="repeat" description="ANK" evidence="3">
    <location>
        <begin position="312"/>
        <end position="344"/>
    </location>
</feature>
<evidence type="ECO:0000256" key="3">
    <source>
        <dbReference type="PROSITE-ProRule" id="PRU00023"/>
    </source>
</evidence>
<dbReference type="SMART" id="SM00248">
    <property type="entry name" value="ANK"/>
    <property type="match status" value="9"/>
</dbReference>
<feature type="repeat" description="ANK" evidence="3">
    <location>
        <begin position="411"/>
        <end position="443"/>
    </location>
</feature>